<dbReference type="Proteomes" id="UP000233469">
    <property type="component" value="Unassembled WGS sequence"/>
</dbReference>
<dbReference type="EMBL" id="LLXL01002344">
    <property type="protein sequence ID" value="PKK61084.1"/>
    <property type="molecule type" value="Genomic_DNA"/>
</dbReference>
<proteinExistence type="predicted"/>
<name>A0A2N1MHH3_9GLOM</name>
<protein>
    <submittedName>
        <fullName evidence="1">Uncharacterized protein</fullName>
    </submittedName>
</protein>
<gene>
    <name evidence="1" type="ORF">RhiirC2_718670</name>
</gene>
<reference evidence="1 2" key="1">
    <citation type="submission" date="2016-04" db="EMBL/GenBank/DDBJ databases">
        <title>Genome analyses suggest a sexual origin of heterokaryosis in a supposedly ancient asexual fungus.</title>
        <authorList>
            <person name="Ropars J."/>
            <person name="Sedzielewska K."/>
            <person name="Noel J."/>
            <person name="Charron P."/>
            <person name="Farinelli L."/>
            <person name="Marton T."/>
            <person name="Kruger M."/>
            <person name="Pelin A."/>
            <person name="Brachmann A."/>
            <person name="Corradi N."/>
        </authorList>
    </citation>
    <scope>NUCLEOTIDE SEQUENCE [LARGE SCALE GENOMIC DNA]</scope>
    <source>
        <strain evidence="1 2">C2</strain>
    </source>
</reference>
<sequence>MLLEKVGLNEYTKFKPAIYHLNHYLPLRRYDYRNLFGSGSSPFQFLFGIRHQIFFFKTINEISKSLATNCGNCVCEFERNEVVTREAMRDTTLHVLMVKHVSVYERVHNPPPEANIWNGTNFVATFIFMLRSLGLDMDWDVWSFGNETIFRVIRF</sequence>
<comment type="caution">
    <text evidence="1">The sequence shown here is derived from an EMBL/GenBank/DDBJ whole genome shotgun (WGS) entry which is preliminary data.</text>
</comment>
<evidence type="ECO:0000313" key="2">
    <source>
        <dbReference type="Proteomes" id="UP000233469"/>
    </source>
</evidence>
<reference evidence="1 2" key="2">
    <citation type="submission" date="2017-10" db="EMBL/GenBank/DDBJ databases">
        <title>Extensive intraspecific genome diversity in a model arbuscular mycorrhizal fungus.</title>
        <authorList>
            <person name="Chen E.C.H."/>
            <person name="Morin E."/>
            <person name="Baudet D."/>
            <person name="Noel J."/>
            <person name="Ndikumana S."/>
            <person name="Charron P."/>
            <person name="St-Onge C."/>
            <person name="Giorgi J."/>
            <person name="Grigoriev I.V."/>
            <person name="Roux C."/>
            <person name="Martin F.M."/>
            <person name="Corradi N."/>
        </authorList>
    </citation>
    <scope>NUCLEOTIDE SEQUENCE [LARGE SCALE GENOMIC DNA]</scope>
    <source>
        <strain evidence="1 2">C2</strain>
    </source>
</reference>
<dbReference type="AlphaFoldDB" id="A0A2N1MHH3"/>
<organism evidence="1 2">
    <name type="scientific">Rhizophagus irregularis</name>
    <dbReference type="NCBI Taxonomy" id="588596"/>
    <lineage>
        <taxon>Eukaryota</taxon>
        <taxon>Fungi</taxon>
        <taxon>Fungi incertae sedis</taxon>
        <taxon>Mucoromycota</taxon>
        <taxon>Glomeromycotina</taxon>
        <taxon>Glomeromycetes</taxon>
        <taxon>Glomerales</taxon>
        <taxon>Glomeraceae</taxon>
        <taxon>Rhizophagus</taxon>
    </lineage>
</organism>
<accession>A0A2N1MHH3</accession>
<evidence type="ECO:0000313" key="1">
    <source>
        <dbReference type="EMBL" id="PKK61084.1"/>
    </source>
</evidence>